<proteinExistence type="predicted"/>
<evidence type="ECO:0000313" key="3">
    <source>
        <dbReference type="Proteomes" id="UP000294360"/>
    </source>
</evidence>
<accession>A0A4U8Z205</accession>
<evidence type="ECO:0000256" key="1">
    <source>
        <dbReference type="SAM" id="MobiDB-lite"/>
    </source>
</evidence>
<feature type="region of interest" description="Disordered" evidence="1">
    <location>
        <begin position="1"/>
        <end position="51"/>
    </location>
</feature>
<sequence>MRIATGEIIEELKDPSGKVRSGKAGSKARAEKLSQGERTAIAKKAAARRWG</sequence>
<reference evidence="2 3" key="1">
    <citation type="submission" date="2019-03" db="EMBL/GenBank/DDBJ databases">
        <authorList>
            <person name="Kox A.R. M."/>
        </authorList>
    </citation>
    <scope>NUCLEOTIDE SEQUENCE [LARGE SCALE GENOMIC DNA]</scope>
    <source>
        <strain evidence="2">MTUNDRAET4 annotated genome</strain>
    </source>
</reference>
<evidence type="ECO:0000313" key="2">
    <source>
        <dbReference type="EMBL" id="VFU09359.1"/>
    </source>
</evidence>
<name>A0A4U8Z205_METTU</name>
<dbReference type="KEGG" id="mtun:MTUNDRAET4_2472"/>
<gene>
    <name evidence="2" type="ORF">MTUNDRAET4_2472</name>
</gene>
<protein>
    <submittedName>
        <fullName evidence="2">RNA-binding protein</fullName>
    </submittedName>
</protein>
<dbReference type="Proteomes" id="UP000294360">
    <property type="component" value="Chromosome"/>
</dbReference>
<organism evidence="2 3">
    <name type="scientific">Methylocella tundrae</name>
    <dbReference type="NCBI Taxonomy" id="227605"/>
    <lineage>
        <taxon>Bacteria</taxon>
        <taxon>Pseudomonadati</taxon>
        <taxon>Pseudomonadota</taxon>
        <taxon>Alphaproteobacteria</taxon>
        <taxon>Hyphomicrobiales</taxon>
        <taxon>Beijerinckiaceae</taxon>
        <taxon>Methylocella</taxon>
    </lineage>
</organism>
<dbReference type="EMBL" id="LR536450">
    <property type="protein sequence ID" value="VFU09359.1"/>
    <property type="molecule type" value="Genomic_DNA"/>
</dbReference>
<dbReference type="AlphaFoldDB" id="A0A4U8Z205"/>